<gene>
    <name evidence="1" type="ORF">LCGC14_3129120</name>
</gene>
<sequence>DYLVFSAGSAAVADGQSLPSTADLNSAGTVIIGSDVDIAKYLLADNSANELKEIFNAGNQNKRYVFAFSFDGATASEPVLEVWDDSDMDSFDDYTLGNGVASSSWIRGITTTAGLPGVSWTGSRLAGSASGNFLWLNNESGALGAAGVLYCQLRIVVPSSYPFSGAETPVFVCKFTTS</sequence>
<feature type="non-terminal residue" evidence="1">
    <location>
        <position position="1"/>
    </location>
</feature>
<evidence type="ECO:0000313" key="1">
    <source>
        <dbReference type="EMBL" id="KKK50029.1"/>
    </source>
</evidence>
<proteinExistence type="predicted"/>
<accession>A0A0F8Y7A7</accession>
<dbReference type="EMBL" id="LAZR01068231">
    <property type="protein sequence ID" value="KKK50029.1"/>
    <property type="molecule type" value="Genomic_DNA"/>
</dbReference>
<comment type="caution">
    <text evidence="1">The sequence shown here is derived from an EMBL/GenBank/DDBJ whole genome shotgun (WGS) entry which is preliminary data.</text>
</comment>
<protein>
    <submittedName>
        <fullName evidence="1">Uncharacterized protein</fullName>
    </submittedName>
</protein>
<organism evidence="1">
    <name type="scientific">marine sediment metagenome</name>
    <dbReference type="NCBI Taxonomy" id="412755"/>
    <lineage>
        <taxon>unclassified sequences</taxon>
        <taxon>metagenomes</taxon>
        <taxon>ecological metagenomes</taxon>
    </lineage>
</organism>
<dbReference type="AlphaFoldDB" id="A0A0F8Y7A7"/>
<name>A0A0F8Y7A7_9ZZZZ</name>
<reference evidence="1" key="1">
    <citation type="journal article" date="2015" name="Nature">
        <title>Complex archaea that bridge the gap between prokaryotes and eukaryotes.</title>
        <authorList>
            <person name="Spang A."/>
            <person name="Saw J.H."/>
            <person name="Jorgensen S.L."/>
            <person name="Zaremba-Niedzwiedzka K."/>
            <person name="Martijn J."/>
            <person name="Lind A.E."/>
            <person name="van Eijk R."/>
            <person name="Schleper C."/>
            <person name="Guy L."/>
            <person name="Ettema T.J."/>
        </authorList>
    </citation>
    <scope>NUCLEOTIDE SEQUENCE</scope>
</reference>